<accession>A0A6A5XCB1</accession>
<dbReference type="GeneID" id="54291833"/>
<dbReference type="AlphaFoldDB" id="A0A6A5XCB1"/>
<protein>
    <recommendedName>
        <fullName evidence="3">F-box domain-containing protein</fullName>
    </recommendedName>
</protein>
<evidence type="ECO:0000313" key="1">
    <source>
        <dbReference type="EMBL" id="KAF2010447.1"/>
    </source>
</evidence>
<proteinExistence type="predicted"/>
<dbReference type="Proteomes" id="UP000799778">
    <property type="component" value="Unassembled WGS sequence"/>
</dbReference>
<evidence type="ECO:0008006" key="3">
    <source>
        <dbReference type="Google" id="ProtNLM"/>
    </source>
</evidence>
<reference evidence="1" key="1">
    <citation type="journal article" date="2020" name="Stud. Mycol.">
        <title>101 Dothideomycetes genomes: a test case for predicting lifestyles and emergence of pathogens.</title>
        <authorList>
            <person name="Haridas S."/>
            <person name="Albert R."/>
            <person name="Binder M."/>
            <person name="Bloem J."/>
            <person name="Labutti K."/>
            <person name="Salamov A."/>
            <person name="Andreopoulos B."/>
            <person name="Baker S."/>
            <person name="Barry K."/>
            <person name="Bills G."/>
            <person name="Bluhm B."/>
            <person name="Cannon C."/>
            <person name="Castanera R."/>
            <person name="Culley D."/>
            <person name="Daum C."/>
            <person name="Ezra D."/>
            <person name="Gonzalez J."/>
            <person name="Henrissat B."/>
            <person name="Kuo A."/>
            <person name="Liang C."/>
            <person name="Lipzen A."/>
            <person name="Lutzoni F."/>
            <person name="Magnuson J."/>
            <person name="Mondo S."/>
            <person name="Nolan M."/>
            <person name="Ohm R."/>
            <person name="Pangilinan J."/>
            <person name="Park H.-J."/>
            <person name="Ramirez L."/>
            <person name="Alfaro M."/>
            <person name="Sun H."/>
            <person name="Tritt A."/>
            <person name="Yoshinaga Y."/>
            <person name="Zwiers L.-H."/>
            <person name="Turgeon B."/>
            <person name="Goodwin S."/>
            <person name="Spatafora J."/>
            <person name="Crous P."/>
            <person name="Grigoriev I."/>
        </authorList>
    </citation>
    <scope>NUCLEOTIDE SEQUENCE</scope>
    <source>
        <strain evidence="1">CBS 175.79</strain>
    </source>
</reference>
<sequence>MPYVSDHAVVTVLCTVCTTKLPTSEYRMFPFFHLPRELRDEILEKILYLHPHLSTPIATKMGLLLANRQMHAEVTALLARLKPEYVIDLPVVNEQYLLPTWRFTVPYKTAQIESLTINVKFCTSNPELVLDHTDRWIYRKRTYVGNTINSFLLRLLHSGMAGKLEQPHRAVGLFTSGYNYGNLFIRRLCINLDVQESETPVLLTEEEVPVRTPGLCDGLDMDTPLYGVKWNGVQAVEERLTHLLDIFTSRGSKAYRYVGKVVIARGGVDQTTLDPGRITLGPEMEPWYRLFDLDGEEQ</sequence>
<name>A0A6A5XCB1_9PLEO</name>
<evidence type="ECO:0000313" key="2">
    <source>
        <dbReference type="Proteomes" id="UP000799778"/>
    </source>
</evidence>
<organism evidence="1 2">
    <name type="scientific">Aaosphaeria arxii CBS 175.79</name>
    <dbReference type="NCBI Taxonomy" id="1450172"/>
    <lineage>
        <taxon>Eukaryota</taxon>
        <taxon>Fungi</taxon>
        <taxon>Dikarya</taxon>
        <taxon>Ascomycota</taxon>
        <taxon>Pezizomycotina</taxon>
        <taxon>Dothideomycetes</taxon>
        <taxon>Pleosporomycetidae</taxon>
        <taxon>Pleosporales</taxon>
        <taxon>Pleosporales incertae sedis</taxon>
        <taxon>Aaosphaeria</taxon>
    </lineage>
</organism>
<keyword evidence="2" id="KW-1185">Reference proteome</keyword>
<dbReference type="EMBL" id="ML978076">
    <property type="protein sequence ID" value="KAF2010447.1"/>
    <property type="molecule type" value="Genomic_DNA"/>
</dbReference>
<gene>
    <name evidence="1" type="ORF">BU24DRAFT_58608</name>
</gene>
<dbReference type="OrthoDB" id="2823490at2759"/>
<dbReference type="RefSeq" id="XP_033378786.1">
    <property type="nucleotide sequence ID" value="XM_033534436.1"/>
</dbReference>